<sequence>MRSPSHAASQRFPACGRVSPMTALAGLLAAGLFVYLIYALVKPEKF</sequence>
<evidence type="ECO:0000256" key="1">
    <source>
        <dbReference type="SAM" id="Phobius"/>
    </source>
</evidence>
<comment type="caution">
    <text evidence="2">The sequence shown here is derived from an EMBL/GenBank/DDBJ whole genome shotgun (WGS) entry which is preliminary data.</text>
</comment>
<dbReference type="AlphaFoldDB" id="A0A4R5L5V8"/>
<proteinExistence type="predicted"/>
<accession>A0A4R5L5V8</accession>
<evidence type="ECO:0000313" key="2">
    <source>
        <dbReference type="EMBL" id="TDG04194.1"/>
    </source>
</evidence>
<dbReference type="InterPro" id="IPR011726">
    <property type="entry name" value="KdpF"/>
</dbReference>
<feature type="transmembrane region" description="Helical" evidence="1">
    <location>
        <begin position="21"/>
        <end position="41"/>
    </location>
</feature>
<dbReference type="GO" id="GO:0008556">
    <property type="term" value="F:P-type potassium transmembrane transporter activity"/>
    <property type="evidence" value="ECO:0007669"/>
    <property type="project" value="InterPro"/>
</dbReference>
<dbReference type="Proteomes" id="UP000295606">
    <property type="component" value="Unassembled WGS sequence"/>
</dbReference>
<dbReference type="EMBL" id="SMOD01000031">
    <property type="protein sequence ID" value="TDG04194.1"/>
    <property type="molecule type" value="Genomic_DNA"/>
</dbReference>
<dbReference type="GO" id="GO:0005886">
    <property type="term" value="C:plasma membrane"/>
    <property type="evidence" value="ECO:0007669"/>
    <property type="project" value="InterPro"/>
</dbReference>
<keyword evidence="1" id="KW-0812">Transmembrane</keyword>
<protein>
    <submittedName>
        <fullName evidence="2">K(+)-transporting ATPase subunit F</fullName>
    </submittedName>
</protein>
<reference evidence="2 3" key="1">
    <citation type="submission" date="2019-03" db="EMBL/GenBank/DDBJ databases">
        <title>Paraburkholderia sp. isolated from native Mimosa gymnas in Guartela State Park, Brazil.</title>
        <authorList>
            <person name="Paulitsch F."/>
            <person name="Hungria M."/>
            <person name="Delamuta J.R.M."/>
            <person name="Ribeiro R.A."/>
            <person name="Dall'Agnol R."/>
            <person name="Silva J.S.B."/>
        </authorList>
    </citation>
    <scope>NUCLEOTIDE SEQUENCE [LARGE SCALE GENOMIC DNA]</scope>
    <source>
        <strain evidence="2 3">CNPSo 3008</strain>
    </source>
</reference>
<keyword evidence="1" id="KW-1133">Transmembrane helix</keyword>
<gene>
    <name evidence="2" type="primary">kdpF</name>
    <name evidence="2" type="ORF">E1N52_31300</name>
</gene>
<organism evidence="2 3">
    <name type="scientific">Paraburkholderia guartelaensis</name>
    <dbReference type="NCBI Taxonomy" id="2546446"/>
    <lineage>
        <taxon>Bacteria</taxon>
        <taxon>Pseudomonadati</taxon>
        <taxon>Pseudomonadota</taxon>
        <taxon>Betaproteobacteria</taxon>
        <taxon>Burkholderiales</taxon>
        <taxon>Burkholderiaceae</taxon>
        <taxon>Paraburkholderia</taxon>
    </lineage>
</organism>
<name>A0A4R5L5V8_9BURK</name>
<evidence type="ECO:0000313" key="3">
    <source>
        <dbReference type="Proteomes" id="UP000295606"/>
    </source>
</evidence>
<keyword evidence="1" id="KW-0472">Membrane</keyword>
<dbReference type="Pfam" id="PF09604">
    <property type="entry name" value="Potass_KdpF"/>
    <property type="match status" value="1"/>
</dbReference>
<dbReference type="NCBIfam" id="TIGR02115">
    <property type="entry name" value="potass_kdpF"/>
    <property type="match status" value="1"/>
</dbReference>